<dbReference type="EMBL" id="MLJW01000802">
    <property type="protein sequence ID" value="OIQ82459.1"/>
    <property type="molecule type" value="Genomic_DNA"/>
</dbReference>
<comment type="caution">
    <text evidence="5">The sequence shown here is derived from an EMBL/GenBank/DDBJ whole genome shotgun (WGS) entry which is preliminary data.</text>
</comment>
<protein>
    <submittedName>
        <fullName evidence="5">Putative ribosome biogenesis GTPase RsgA</fullName>
        <ecNumber evidence="5">3.6.1.-</ecNumber>
    </submittedName>
</protein>
<sequence>MTETPLRPARIVAAFGRSYLADTGEGPPLPCVARGKRNEVVCGDQVLLRLGQDPAVIETLLPRRNALWRQDAWRSKMFAANLDLVLVVTAAEPTPNLELVGRALIAAQSEDIPSALVLNKRELPGTARLREMLQPLQSAGYPLIEVSARQAPDEAAAILRQKLDGRIGMLIGASGVGKSTLVNALVPGLRIQTQAISAALNAGRHTTTATRLYMLEGLAPGSGLLDSPGFQAFGLNQLSVSQLQHAFPEIARLNGTCRFNNCTHRQEPGCAVRTAMEAGELAPSRYALYLRVLQELLNEAETRTTA</sequence>
<feature type="domain" description="CP-type G" evidence="4">
    <location>
        <begin position="69"/>
        <end position="233"/>
    </location>
</feature>
<dbReference type="GO" id="GO:0005525">
    <property type="term" value="F:GTP binding"/>
    <property type="evidence" value="ECO:0007669"/>
    <property type="project" value="UniProtKB-KW"/>
</dbReference>
<dbReference type="Gene3D" id="2.40.50.140">
    <property type="entry name" value="Nucleic acid-binding proteins"/>
    <property type="match status" value="1"/>
</dbReference>
<dbReference type="InterPro" id="IPR004881">
    <property type="entry name" value="Ribosome_biogen_GTPase_RsgA"/>
</dbReference>
<accession>A0A1J5QYC5</accession>
<evidence type="ECO:0000256" key="1">
    <source>
        <dbReference type="ARBA" id="ARBA00022741"/>
    </source>
</evidence>
<dbReference type="EC" id="3.6.1.-" evidence="5"/>
<dbReference type="PANTHER" id="PTHR32120">
    <property type="entry name" value="SMALL RIBOSOMAL SUBUNIT BIOGENESIS GTPASE RSGA"/>
    <property type="match status" value="1"/>
</dbReference>
<dbReference type="AlphaFoldDB" id="A0A1J5QYC5"/>
<dbReference type="SUPFAM" id="SSF52540">
    <property type="entry name" value="P-loop containing nucleoside triphosphate hydrolases"/>
    <property type="match status" value="1"/>
</dbReference>
<dbReference type="Gene3D" id="3.40.50.300">
    <property type="entry name" value="P-loop containing nucleotide triphosphate hydrolases"/>
    <property type="match status" value="1"/>
</dbReference>
<dbReference type="InterPro" id="IPR010914">
    <property type="entry name" value="RsgA_GTPase_dom"/>
</dbReference>
<evidence type="ECO:0000259" key="4">
    <source>
        <dbReference type="PROSITE" id="PS51721"/>
    </source>
</evidence>
<gene>
    <name evidence="5" type="primary">rsgA_13</name>
    <name evidence="5" type="ORF">GALL_357550</name>
</gene>
<keyword evidence="1" id="KW-0547">Nucleotide-binding</keyword>
<evidence type="ECO:0000256" key="2">
    <source>
        <dbReference type="ARBA" id="ARBA00023134"/>
    </source>
</evidence>
<dbReference type="PROSITE" id="PS50936">
    <property type="entry name" value="ENGC_GTPASE"/>
    <property type="match status" value="1"/>
</dbReference>
<proteinExistence type="inferred from homology"/>
<dbReference type="GO" id="GO:0003924">
    <property type="term" value="F:GTPase activity"/>
    <property type="evidence" value="ECO:0007669"/>
    <property type="project" value="InterPro"/>
</dbReference>
<dbReference type="HAMAP" id="MF_01820">
    <property type="entry name" value="GTPase_RsgA"/>
    <property type="match status" value="1"/>
</dbReference>
<dbReference type="InterPro" id="IPR030378">
    <property type="entry name" value="G_CP_dom"/>
</dbReference>
<dbReference type="Pfam" id="PF03193">
    <property type="entry name" value="RsgA_GTPase"/>
    <property type="match status" value="1"/>
</dbReference>
<dbReference type="InterPro" id="IPR012340">
    <property type="entry name" value="NA-bd_OB-fold"/>
</dbReference>
<reference evidence="5" key="1">
    <citation type="submission" date="2016-10" db="EMBL/GenBank/DDBJ databases">
        <title>Sequence of Gallionella enrichment culture.</title>
        <authorList>
            <person name="Poehlein A."/>
            <person name="Muehling M."/>
            <person name="Daniel R."/>
        </authorList>
    </citation>
    <scope>NUCLEOTIDE SEQUENCE</scope>
</reference>
<dbReference type="NCBIfam" id="TIGR00157">
    <property type="entry name" value="ribosome small subunit-dependent GTPase A"/>
    <property type="match status" value="1"/>
</dbReference>
<dbReference type="PROSITE" id="PS51721">
    <property type="entry name" value="G_CP"/>
    <property type="match status" value="1"/>
</dbReference>
<evidence type="ECO:0000313" key="5">
    <source>
        <dbReference type="EMBL" id="OIQ82459.1"/>
    </source>
</evidence>
<keyword evidence="5" id="KW-0378">Hydrolase</keyword>
<organism evidence="5">
    <name type="scientific">mine drainage metagenome</name>
    <dbReference type="NCBI Taxonomy" id="410659"/>
    <lineage>
        <taxon>unclassified sequences</taxon>
        <taxon>metagenomes</taxon>
        <taxon>ecological metagenomes</taxon>
    </lineage>
</organism>
<feature type="domain" description="EngC GTPase" evidence="3">
    <location>
        <begin position="80"/>
        <end position="231"/>
    </location>
</feature>
<evidence type="ECO:0000259" key="3">
    <source>
        <dbReference type="PROSITE" id="PS50936"/>
    </source>
</evidence>
<dbReference type="Gene3D" id="1.10.40.50">
    <property type="entry name" value="Probable gtpase engc, domain 3"/>
    <property type="match status" value="1"/>
</dbReference>
<keyword evidence="2" id="KW-0342">GTP-binding</keyword>
<dbReference type="InterPro" id="IPR027417">
    <property type="entry name" value="P-loop_NTPase"/>
</dbReference>
<dbReference type="CDD" id="cd01854">
    <property type="entry name" value="YjeQ_EngC"/>
    <property type="match status" value="1"/>
</dbReference>
<name>A0A1J5QYC5_9ZZZZ</name>
<dbReference type="PANTHER" id="PTHR32120:SF11">
    <property type="entry name" value="SMALL RIBOSOMAL SUBUNIT BIOGENESIS GTPASE RSGA 1, MITOCHONDRIAL-RELATED"/>
    <property type="match status" value="1"/>
</dbReference>